<sequence>MKPKGIALILALGAYSLALLAGCSFERAQTAAAAQTQMIGFSKGEVLACMGIPAAKAVEGTTEVWSYETGNGRTDSVSNGYSSTNSAVAGAAQATRIGNSVYAAGAAAGNSQTSSFGFGSTRHRSCTVSIVMTNGSVSRVNYSGPTGGVLTKGEHPREIVMTGCLEPGEGAWHRVGPYEFVHPSGWTIANRIIRRKPVWTLQNGYRSEGGFLSPCDAMKRHDQLVGDSYHTQK</sequence>
<evidence type="ECO:0000313" key="3">
    <source>
        <dbReference type="EnsemblPlants" id="KEH15474"/>
    </source>
</evidence>
<dbReference type="AlphaFoldDB" id="A0A072TD57"/>
<keyword evidence="4" id="KW-1185">Reference proteome</keyword>
<name>A0A072TD57_MEDTR</name>
<dbReference type="HOGENOM" id="CLU_1191438_0_0_1"/>
<protein>
    <submittedName>
        <fullName evidence="2 3">Uncharacterized protein</fullName>
    </submittedName>
</protein>
<reference evidence="2 4" key="1">
    <citation type="journal article" date="2011" name="Nature">
        <title>The Medicago genome provides insight into the evolution of rhizobial symbioses.</title>
        <authorList>
            <person name="Young N.D."/>
            <person name="Debelle F."/>
            <person name="Oldroyd G.E."/>
            <person name="Geurts R."/>
            <person name="Cannon S.B."/>
            <person name="Udvardi M.K."/>
            <person name="Benedito V.A."/>
            <person name="Mayer K.F."/>
            <person name="Gouzy J."/>
            <person name="Schoof H."/>
            <person name="Van de Peer Y."/>
            <person name="Proost S."/>
            <person name="Cook D.R."/>
            <person name="Meyers B.C."/>
            <person name="Spannagl M."/>
            <person name="Cheung F."/>
            <person name="De Mita S."/>
            <person name="Krishnakumar V."/>
            <person name="Gundlach H."/>
            <person name="Zhou S."/>
            <person name="Mudge J."/>
            <person name="Bharti A.K."/>
            <person name="Murray J.D."/>
            <person name="Naoumkina M.A."/>
            <person name="Rosen B."/>
            <person name="Silverstein K.A."/>
            <person name="Tang H."/>
            <person name="Rombauts S."/>
            <person name="Zhao P.X."/>
            <person name="Zhou P."/>
            <person name="Barbe V."/>
            <person name="Bardou P."/>
            <person name="Bechner M."/>
            <person name="Bellec A."/>
            <person name="Berger A."/>
            <person name="Berges H."/>
            <person name="Bidwell S."/>
            <person name="Bisseling T."/>
            <person name="Choisne N."/>
            <person name="Couloux A."/>
            <person name="Denny R."/>
            <person name="Deshpande S."/>
            <person name="Dai X."/>
            <person name="Doyle J.J."/>
            <person name="Dudez A.M."/>
            <person name="Farmer A.D."/>
            <person name="Fouteau S."/>
            <person name="Franken C."/>
            <person name="Gibelin C."/>
            <person name="Gish J."/>
            <person name="Goldstein S."/>
            <person name="Gonzalez A.J."/>
            <person name="Green P.J."/>
            <person name="Hallab A."/>
            <person name="Hartog M."/>
            <person name="Hua A."/>
            <person name="Humphray S.J."/>
            <person name="Jeong D.H."/>
            <person name="Jing Y."/>
            <person name="Jocker A."/>
            <person name="Kenton S.M."/>
            <person name="Kim D.J."/>
            <person name="Klee K."/>
            <person name="Lai H."/>
            <person name="Lang C."/>
            <person name="Lin S."/>
            <person name="Macmil S.L."/>
            <person name="Magdelenat G."/>
            <person name="Matthews L."/>
            <person name="McCorrison J."/>
            <person name="Monaghan E.L."/>
            <person name="Mun J.H."/>
            <person name="Najar F.Z."/>
            <person name="Nicholson C."/>
            <person name="Noirot C."/>
            <person name="O'Bleness M."/>
            <person name="Paule C.R."/>
            <person name="Poulain J."/>
            <person name="Prion F."/>
            <person name="Qin B."/>
            <person name="Qu C."/>
            <person name="Retzel E.F."/>
            <person name="Riddle C."/>
            <person name="Sallet E."/>
            <person name="Samain S."/>
            <person name="Samson N."/>
            <person name="Sanders I."/>
            <person name="Saurat O."/>
            <person name="Scarpelli C."/>
            <person name="Schiex T."/>
            <person name="Segurens B."/>
            <person name="Severin A.J."/>
            <person name="Sherrier D.J."/>
            <person name="Shi R."/>
            <person name="Sims S."/>
            <person name="Singer S.R."/>
            <person name="Sinharoy S."/>
            <person name="Sterck L."/>
            <person name="Viollet A."/>
            <person name="Wang B.B."/>
            <person name="Wang K."/>
            <person name="Wang M."/>
            <person name="Wang X."/>
            <person name="Warfsmann J."/>
            <person name="Weissenbach J."/>
            <person name="White D.D."/>
            <person name="White J.D."/>
            <person name="Wiley G.B."/>
            <person name="Wincker P."/>
            <person name="Xing Y."/>
            <person name="Yang L."/>
            <person name="Yao Z."/>
            <person name="Ying F."/>
            <person name="Zhai J."/>
            <person name="Zhou L."/>
            <person name="Zuber A."/>
            <person name="Denarie J."/>
            <person name="Dixon R.A."/>
            <person name="May G.D."/>
            <person name="Schwartz D.C."/>
            <person name="Rogers J."/>
            <person name="Quetier F."/>
            <person name="Town C.D."/>
            <person name="Roe B.A."/>
        </authorList>
    </citation>
    <scope>NUCLEOTIDE SEQUENCE [LARGE SCALE GENOMIC DNA]</scope>
    <source>
        <strain evidence="2">A17</strain>
        <strain evidence="3 4">cv. Jemalong A17</strain>
    </source>
</reference>
<dbReference type="EMBL" id="KL403692">
    <property type="protein sequence ID" value="KEH15474.1"/>
    <property type="molecule type" value="Genomic_DNA"/>
</dbReference>
<proteinExistence type="predicted"/>
<reference evidence="3" key="3">
    <citation type="submission" date="2015-06" db="UniProtKB">
        <authorList>
            <consortium name="EnsemblPlants"/>
        </authorList>
    </citation>
    <scope>IDENTIFICATION</scope>
    <source>
        <strain evidence="3">cv. Jemalong A17</strain>
    </source>
</reference>
<dbReference type="Proteomes" id="UP000002051">
    <property type="component" value="Unassembled WGS sequence"/>
</dbReference>
<reference evidence="2 4" key="2">
    <citation type="journal article" date="2014" name="BMC Genomics">
        <title>An improved genome release (version Mt4.0) for the model legume Medicago truncatula.</title>
        <authorList>
            <person name="Tang H."/>
            <person name="Krishnakumar V."/>
            <person name="Bidwell S."/>
            <person name="Rosen B."/>
            <person name="Chan A."/>
            <person name="Zhou S."/>
            <person name="Gentzbittel L."/>
            <person name="Childs K.L."/>
            <person name="Yandell M."/>
            <person name="Gundlach H."/>
            <person name="Mayer K.F."/>
            <person name="Schwartz D.C."/>
            <person name="Town C.D."/>
        </authorList>
    </citation>
    <scope>GENOME REANNOTATION</scope>
    <source>
        <strain evidence="2">A17</strain>
        <strain evidence="3 4">cv. Jemalong A17</strain>
    </source>
</reference>
<evidence type="ECO:0000313" key="4">
    <source>
        <dbReference type="Proteomes" id="UP000002051"/>
    </source>
</evidence>
<organism evidence="2 4">
    <name type="scientific">Medicago truncatula</name>
    <name type="common">Barrel medic</name>
    <name type="synonym">Medicago tribuloides</name>
    <dbReference type="NCBI Taxonomy" id="3880"/>
    <lineage>
        <taxon>Eukaryota</taxon>
        <taxon>Viridiplantae</taxon>
        <taxon>Streptophyta</taxon>
        <taxon>Embryophyta</taxon>
        <taxon>Tracheophyta</taxon>
        <taxon>Spermatophyta</taxon>
        <taxon>Magnoliopsida</taxon>
        <taxon>eudicotyledons</taxon>
        <taxon>Gunneridae</taxon>
        <taxon>Pentapetalae</taxon>
        <taxon>rosids</taxon>
        <taxon>fabids</taxon>
        <taxon>Fabales</taxon>
        <taxon>Fabaceae</taxon>
        <taxon>Papilionoideae</taxon>
        <taxon>50 kb inversion clade</taxon>
        <taxon>NPAAA clade</taxon>
        <taxon>Hologalegina</taxon>
        <taxon>IRL clade</taxon>
        <taxon>Trifolieae</taxon>
        <taxon>Medicago</taxon>
    </lineage>
</organism>
<keyword evidence="1" id="KW-0732">Signal</keyword>
<evidence type="ECO:0000256" key="1">
    <source>
        <dbReference type="SAM" id="SignalP"/>
    </source>
</evidence>
<gene>
    <name evidence="2" type="ORF">MTR_0968s0030</name>
</gene>
<feature type="chain" id="PRO_5014498627" evidence="1">
    <location>
        <begin position="19"/>
        <end position="233"/>
    </location>
</feature>
<dbReference type="PROSITE" id="PS51257">
    <property type="entry name" value="PROKAR_LIPOPROTEIN"/>
    <property type="match status" value="1"/>
</dbReference>
<accession>A0A072TD57</accession>
<feature type="signal peptide" evidence="1">
    <location>
        <begin position="1"/>
        <end position="18"/>
    </location>
</feature>
<dbReference type="EnsemblPlants" id="KEH15474">
    <property type="protein sequence ID" value="KEH15474"/>
    <property type="gene ID" value="MTR_0968s0030"/>
</dbReference>
<evidence type="ECO:0000313" key="2">
    <source>
        <dbReference type="EMBL" id="KEH15474.1"/>
    </source>
</evidence>